<organism evidence="1 2">
    <name type="scientific">Thermacetogenium phaeum (strain ATCC BAA-254 / DSM 26808 / PB)</name>
    <dbReference type="NCBI Taxonomy" id="1089553"/>
    <lineage>
        <taxon>Bacteria</taxon>
        <taxon>Bacillati</taxon>
        <taxon>Bacillota</taxon>
        <taxon>Clostridia</taxon>
        <taxon>Thermoanaerobacterales</taxon>
        <taxon>Thermoanaerobacteraceae</taxon>
        <taxon>Thermacetogenium</taxon>
    </lineage>
</organism>
<evidence type="ECO:0000313" key="1">
    <source>
        <dbReference type="EMBL" id="AFV11042.1"/>
    </source>
</evidence>
<dbReference type="HOGENOM" id="CLU_1618144_0_0_9"/>
<dbReference type="eggNOG" id="COG2214">
    <property type="taxonomic scope" value="Bacteria"/>
</dbReference>
<proteinExistence type="predicted"/>
<dbReference type="KEGG" id="tpz:Tph_c08120"/>
<keyword evidence="2" id="KW-1185">Reference proteome</keyword>
<evidence type="ECO:0000313" key="2">
    <source>
        <dbReference type="Proteomes" id="UP000000467"/>
    </source>
</evidence>
<protein>
    <submittedName>
        <fullName evidence="1">Uncharacterized protein</fullName>
    </submittedName>
</protein>
<accession>K4LG27</accession>
<dbReference type="Proteomes" id="UP000000467">
    <property type="component" value="Chromosome"/>
</dbReference>
<name>K4LG27_THEPS</name>
<dbReference type="AlphaFoldDB" id="K4LG27"/>
<dbReference type="EMBL" id="CP003732">
    <property type="protein sequence ID" value="AFV11042.1"/>
    <property type="molecule type" value="Genomic_DNA"/>
</dbReference>
<reference evidence="1 2" key="1">
    <citation type="journal article" date="2012" name="BMC Genomics">
        <title>Genome-guided analysis of physiological and morphological traits of the fermentative acetate oxidizer Thermacetogenium phaeum.</title>
        <authorList>
            <person name="Oehler D."/>
            <person name="Poehlein A."/>
            <person name="Leimbach A."/>
            <person name="Muller N."/>
            <person name="Daniel R."/>
            <person name="Gottschalk G."/>
            <person name="Schink B."/>
        </authorList>
    </citation>
    <scope>NUCLEOTIDE SEQUENCE [LARGE SCALE GENOMIC DNA]</scope>
    <source>
        <strain evidence="2">ATCC BAA-254 / DSM 26808 / PB</strain>
    </source>
</reference>
<dbReference type="OrthoDB" id="2703450at2"/>
<gene>
    <name evidence="1" type="ordered locus">Tph_c08120</name>
</gene>
<sequence>MPGRSLSGASFYEYKLDQVMRRLAVDSYNYNWDRWGCYVDFIYRGERYCFEHSVKKAKERGIELRSGSEAFIQLVLTFEDLARILERGVYGLDKWVQGMRHQSSSAEGEVPGYFKVLGFEEIPSGPEEVQRRYQVMMERLPAEGTGNDDLQRLKEAADQALRYFQETQPNLH</sequence>
<dbReference type="RefSeq" id="WP_015049926.1">
    <property type="nucleotide sequence ID" value="NC_018870.1"/>
</dbReference>